<keyword evidence="7" id="KW-1185">Reference proteome</keyword>
<name>A0A2T3NV97_9GAMM</name>
<dbReference type="Proteomes" id="UP000241771">
    <property type="component" value="Unassembled WGS sequence"/>
</dbReference>
<dbReference type="InterPro" id="IPR036866">
    <property type="entry name" value="RibonucZ/Hydroxyglut_hydro"/>
</dbReference>
<dbReference type="Pfam" id="PF02112">
    <property type="entry name" value="PDEase_II"/>
    <property type="match status" value="1"/>
</dbReference>
<dbReference type="AlphaFoldDB" id="A0A2T3NV97"/>
<organism evidence="6 7">
    <name type="scientific">Photobacterium sanctipauli</name>
    <dbReference type="NCBI Taxonomy" id="1342794"/>
    <lineage>
        <taxon>Bacteria</taxon>
        <taxon>Pseudomonadati</taxon>
        <taxon>Pseudomonadota</taxon>
        <taxon>Gammaproteobacteria</taxon>
        <taxon>Vibrionales</taxon>
        <taxon>Vibrionaceae</taxon>
        <taxon>Photobacterium</taxon>
    </lineage>
</organism>
<evidence type="ECO:0000313" key="6">
    <source>
        <dbReference type="EMBL" id="PSW20172.1"/>
    </source>
</evidence>
<dbReference type="GO" id="GO:0006198">
    <property type="term" value="P:cAMP catabolic process"/>
    <property type="evidence" value="ECO:0007669"/>
    <property type="project" value="UniProtKB-UniRule"/>
</dbReference>
<evidence type="ECO:0000256" key="3">
    <source>
        <dbReference type="ARBA" id="ARBA00025762"/>
    </source>
</evidence>
<dbReference type="PANTHER" id="PTHR28283">
    <property type="entry name" value="3',5'-CYCLIC-NUCLEOTIDE PHOSPHODIESTERASE 1"/>
    <property type="match status" value="1"/>
</dbReference>
<proteinExistence type="inferred from homology"/>
<dbReference type="GO" id="GO:0047555">
    <property type="term" value="F:3',5'-cyclic-GMP phosphodiesterase activity"/>
    <property type="evidence" value="ECO:0007669"/>
    <property type="project" value="TreeGrafter"/>
</dbReference>
<dbReference type="PRINTS" id="PR00388">
    <property type="entry name" value="PDIESTERASE2"/>
</dbReference>
<evidence type="ECO:0000313" key="7">
    <source>
        <dbReference type="Proteomes" id="UP000241771"/>
    </source>
</evidence>
<evidence type="ECO:0000256" key="1">
    <source>
        <dbReference type="ARBA" id="ARBA00022801"/>
    </source>
</evidence>
<feature type="chain" id="PRO_5015675090" evidence="5">
    <location>
        <begin position="19"/>
        <end position="330"/>
    </location>
</feature>
<gene>
    <name evidence="6" type="ORF">C9I98_08940</name>
</gene>
<dbReference type="PROSITE" id="PS00607">
    <property type="entry name" value="PDEASE_II"/>
    <property type="match status" value="1"/>
</dbReference>
<dbReference type="CDD" id="cd07735">
    <property type="entry name" value="class_II_PDE_MBL-fold"/>
    <property type="match status" value="1"/>
</dbReference>
<keyword evidence="1 4" id="KW-0378">Hydrolase</keyword>
<dbReference type="Gene3D" id="3.60.15.10">
    <property type="entry name" value="Ribonuclease Z/Hydroxyacylglutathione hydrolase-like"/>
    <property type="match status" value="1"/>
</dbReference>
<keyword evidence="5" id="KW-0732">Signal</keyword>
<dbReference type="PIRSF" id="PIRSF000962">
    <property type="entry name" value="Cyc_nuc_PDEase"/>
    <property type="match status" value="1"/>
</dbReference>
<feature type="signal peptide" evidence="5">
    <location>
        <begin position="1"/>
        <end position="18"/>
    </location>
</feature>
<dbReference type="SUPFAM" id="SSF56281">
    <property type="entry name" value="Metallo-hydrolase/oxidoreductase"/>
    <property type="match status" value="1"/>
</dbReference>
<comment type="caution">
    <text evidence="6">The sequence shown here is derived from an EMBL/GenBank/DDBJ whole genome shotgun (WGS) entry which is preliminary data.</text>
</comment>
<reference evidence="6 7" key="1">
    <citation type="submission" date="2018-01" db="EMBL/GenBank/DDBJ databases">
        <title>Whole genome sequencing of Histamine producing bacteria.</title>
        <authorList>
            <person name="Butler K."/>
        </authorList>
    </citation>
    <scope>NUCLEOTIDE SEQUENCE [LARGE SCALE GENOMIC DNA]</scope>
    <source>
        <strain evidence="6 7">DSM 100436</strain>
    </source>
</reference>
<evidence type="ECO:0000256" key="4">
    <source>
        <dbReference type="PIRNR" id="PIRNR000962"/>
    </source>
</evidence>
<dbReference type="InterPro" id="IPR024225">
    <property type="entry name" value="cAMP-PdiesteraseII_CS"/>
</dbReference>
<dbReference type="GO" id="GO:1902660">
    <property type="term" value="P:negative regulation of glucose mediated signaling pathway"/>
    <property type="evidence" value="ECO:0007669"/>
    <property type="project" value="TreeGrafter"/>
</dbReference>
<sequence length="330" mass="36223">MKKFALLLFALITFGVTASPSTPQFDVVTLGARGGIQDGNLTAFLMKASKDNNFVTLDAGTLVNGISVAADQGAFNNITVPEESAYNLIGYVLKERIKGYFISHAHLDHVAGMIIASPDDSFKHIYALPSVNSALAETYFNWVSWPNFSNRGEGFKLNKYTMTDLNTGSWKNVEATTLKVKAFPLSHSGIESTAFLFDSNGHALVYFGDTGPDKVEKSDALNNVWRSIAPYIEEKKLAGIFIEVSFTNSVEDKFLFGHLTPDWLMHELRSLEQLSGGKGSLKGLNIVVSHIKYSMKKGDDPKTVIMQQLEAQNDLGVNFIFPSQGDSFSL</sequence>
<evidence type="ECO:0000256" key="5">
    <source>
        <dbReference type="SAM" id="SignalP"/>
    </source>
</evidence>
<keyword evidence="2 4" id="KW-0114">cAMP</keyword>
<dbReference type="InterPro" id="IPR000396">
    <property type="entry name" value="Pdiesterase2"/>
</dbReference>
<dbReference type="EMBL" id="PYMA01000004">
    <property type="protein sequence ID" value="PSW20172.1"/>
    <property type="molecule type" value="Genomic_DNA"/>
</dbReference>
<protein>
    <submittedName>
        <fullName evidence="6">3',5'-cyclic-nucleotide phosphodiesterase</fullName>
    </submittedName>
</protein>
<evidence type="ECO:0000256" key="2">
    <source>
        <dbReference type="ARBA" id="ARBA00023149"/>
    </source>
</evidence>
<dbReference type="GO" id="GO:0004115">
    <property type="term" value="F:3',5'-cyclic-AMP phosphodiesterase activity"/>
    <property type="evidence" value="ECO:0007669"/>
    <property type="project" value="UniProtKB-UniRule"/>
</dbReference>
<dbReference type="PANTHER" id="PTHR28283:SF1">
    <property type="entry name" value="3',5'-CYCLIC-NUCLEOTIDE PHOSPHODIESTERASE 1"/>
    <property type="match status" value="1"/>
</dbReference>
<comment type="similarity">
    <text evidence="3 4">Belongs to the cyclic nucleotide phosphodiesterase class-II family.</text>
</comment>
<dbReference type="RefSeq" id="WP_107271875.1">
    <property type="nucleotide sequence ID" value="NZ_PYMA01000004.1"/>
</dbReference>
<accession>A0A2T3NV97</accession>